<proteinExistence type="inferred from homology"/>
<dbReference type="GO" id="GO:0046872">
    <property type="term" value="F:metal ion binding"/>
    <property type="evidence" value="ECO:0007669"/>
    <property type="project" value="UniProtKB-KW"/>
</dbReference>
<dbReference type="Pfam" id="PF01321">
    <property type="entry name" value="Creatinase_N"/>
    <property type="match status" value="1"/>
</dbReference>
<dbReference type="WBParaSite" id="PSAMB.scaffold2579size22426.g18318.t1">
    <property type="protein sequence ID" value="PSAMB.scaffold2579size22426.g18318.t1"/>
    <property type="gene ID" value="PSAMB.scaffold2579size22426.g18318"/>
</dbReference>
<accession>A0A914VVS1</accession>
<dbReference type="AlphaFoldDB" id="A0A914VVS1"/>
<dbReference type="PANTHER" id="PTHR43763:SF6">
    <property type="entry name" value="XAA-PRO AMINOPEPTIDASE 1"/>
    <property type="match status" value="1"/>
</dbReference>
<evidence type="ECO:0000256" key="1">
    <source>
        <dbReference type="ARBA" id="ARBA00008766"/>
    </source>
</evidence>
<evidence type="ECO:0000313" key="6">
    <source>
        <dbReference type="WBParaSite" id="PSAMB.scaffold2579size22426.g18318.t1"/>
    </source>
</evidence>
<dbReference type="FunFam" id="3.40.350.10:FF:000003">
    <property type="entry name" value="Xaa-pro aminopeptidase P"/>
    <property type="match status" value="1"/>
</dbReference>
<feature type="domain" description="Creatinase N-terminal" evidence="4">
    <location>
        <begin position="23"/>
        <end position="125"/>
    </location>
</feature>
<dbReference type="Gene3D" id="3.40.350.10">
    <property type="entry name" value="Creatinase/prolidase N-terminal domain"/>
    <property type="match status" value="1"/>
</dbReference>
<dbReference type="SUPFAM" id="SSF53092">
    <property type="entry name" value="Creatinase/prolidase N-terminal domain"/>
    <property type="match status" value="1"/>
</dbReference>
<comment type="similarity">
    <text evidence="1">Belongs to the peptidase M24B family.</text>
</comment>
<keyword evidence="5" id="KW-1185">Reference proteome</keyword>
<organism evidence="5 6">
    <name type="scientific">Plectus sambesii</name>
    <dbReference type="NCBI Taxonomy" id="2011161"/>
    <lineage>
        <taxon>Eukaryota</taxon>
        <taxon>Metazoa</taxon>
        <taxon>Ecdysozoa</taxon>
        <taxon>Nematoda</taxon>
        <taxon>Chromadorea</taxon>
        <taxon>Plectida</taxon>
        <taxon>Plectina</taxon>
        <taxon>Plectoidea</taxon>
        <taxon>Plectidae</taxon>
        <taxon>Plectus</taxon>
    </lineage>
</organism>
<reference evidence="6" key="1">
    <citation type="submission" date="2022-11" db="UniProtKB">
        <authorList>
            <consortium name="WormBaseParasite"/>
        </authorList>
    </citation>
    <scope>IDENTIFICATION</scope>
</reference>
<dbReference type="PANTHER" id="PTHR43763">
    <property type="entry name" value="XAA-PRO AMINOPEPTIDASE 1"/>
    <property type="match status" value="1"/>
</dbReference>
<keyword evidence="3" id="KW-0378">Hydrolase</keyword>
<sequence>MAQKNTSDILRQLRQLMVNTKHVAVKLDAYIVPGEDAHQSEYIAACDKRISFVSGFTGSRGLAGISHNAAALWTDGRYFVQARNQMDENWELMKEGLKGTPTLEAWLTTVVSSGGNVGIDSRLISSGLRN</sequence>
<evidence type="ECO:0000259" key="4">
    <source>
        <dbReference type="Pfam" id="PF01321"/>
    </source>
</evidence>
<dbReference type="InterPro" id="IPR000587">
    <property type="entry name" value="Creatinase_N"/>
</dbReference>
<evidence type="ECO:0000256" key="2">
    <source>
        <dbReference type="ARBA" id="ARBA00022723"/>
    </source>
</evidence>
<name>A0A914VVS1_9BILA</name>
<dbReference type="InterPro" id="IPR029149">
    <property type="entry name" value="Creatin/AminoP/Spt16_N"/>
</dbReference>
<dbReference type="Proteomes" id="UP000887566">
    <property type="component" value="Unplaced"/>
</dbReference>
<evidence type="ECO:0000313" key="5">
    <source>
        <dbReference type="Proteomes" id="UP000887566"/>
    </source>
</evidence>
<dbReference type="GO" id="GO:0016787">
    <property type="term" value="F:hydrolase activity"/>
    <property type="evidence" value="ECO:0007669"/>
    <property type="project" value="UniProtKB-KW"/>
</dbReference>
<dbReference type="InterPro" id="IPR050422">
    <property type="entry name" value="X-Pro_aminopeptidase_P"/>
</dbReference>
<protein>
    <submittedName>
        <fullName evidence="6">Creatinase N-terminal domain-containing protein</fullName>
    </submittedName>
</protein>
<keyword evidence="2" id="KW-0479">Metal-binding</keyword>
<evidence type="ECO:0000256" key="3">
    <source>
        <dbReference type="ARBA" id="ARBA00022801"/>
    </source>
</evidence>